<dbReference type="SUPFAM" id="SSF109854">
    <property type="entry name" value="DinB/YfiT-like putative metalloenzymes"/>
    <property type="match status" value="1"/>
</dbReference>
<keyword evidence="3" id="KW-1185">Reference proteome</keyword>
<dbReference type="Proteomes" id="UP000501128">
    <property type="component" value="Plasmid unnamed1"/>
</dbReference>
<feature type="domain" description="DinB-like" evidence="1">
    <location>
        <begin position="16"/>
        <end position="178"/>
    </location>
</feature>
<keyword evidence="2" id="KW-0614">Plasmid</keyword>
<dbReference type="Gene3D" id="1.20.120.450">
    <property type="entry name" value="dinb family like domain"/>
    <property type="match status" value="1"/>
</dbReference>
<evidence type="ECO:0000259" key="1">
    <source>
        <dbReference type="Pfam" id="PF12867"/>
    </source>
</evidence>
<sequence length="190" mass="21645">MKTVVKQIWLEGLEQQVEKHIQEAVQIFQNKDEALLRKPAMSGGWSVVQCLAHLNSYGQYYLPRLKQELIPRSPGQHTTTTFTSSWLGGYLTRLMDPGGGLIKFKAARRHQPLVNLPAHTVVAEFIDQQEELLRLLQAAQDHDLTTIRIPMSVAAWIRLPVGNVLQFLIVHTERHLIQARRNIDTIAQKS</sequence>
<organism evidence="2 3">
    <name type="scientific">Spirosoma rhododendri</name>
    <dbReference type="NCBI Taxonomy" id="2728024"/>
    <lineage>
        <taxon>Bacteria</taxon>
        <taxon>Pseudomonadati</taxon>
        <taxon>Bacteroidota</taxon>
        <taxon>Cytophagia</taxon>
        <taxon>Cytophagales</taxon>
        <taxon>Cytophagaceae</taxon>
        <taxon>Spirosoma</taxon>
    </lineage>
</organism>
<reference evidence="2 3" key="1">
    <citation type="submission" date="2020-04" db="EMBL/GenBank/DDBJ databases">
        <title>Genome sequencing of novel species.</title>
        <authorList>
            <person name="Heo J."/>
            <person name="Kim S.-J."/>
            <person name="Kim J.-S."/>
            <person name="Hong S.-B."/>
            <person name="Kwon S.-W."/>
        </authorList>
    </citation>
    <scope>NUCLEOTIDE SEQUENCE [LARGE SCALE GENOMIC DNA]</scope>
    <source>
        <strain evidence="2 3">CJU-R4</strain>
        <plasmid evidence="2 3">unnamed1</plasmid>
    </source>
</reference>
<dbReference type="InterPro" id="IPR034660">
    <property type="entry name" value="DinB/YfiT-like"/>
</dbReference>
<accession>A0A7L5DTB0</accession>
<proteinExistence type="predicted"/>
<dbReference type="KEGG" id="srho:HH216_25270"/>
<dbReference type="EMBL" id="CP051678">
    <property type="protein sequence ID" value="QJD81656.1"/>
    <property type="molecule type" value="Genomic_DNA"/>
</dbReference>
<gene>
    <name evidence="2" type="ORF">HH216_25270</name>
</gene>
<evidence type="ECO:0000313" key="3">
    <source>
        <dbReference type="Proteomes" id="UP000501128"/>
    </source>
</evidence>
<geneLocation type="plasmid" evidence="2 3">
    <name>unnamed1</name>
</geneLocation>
<dbReference type="RefSeq" id="WP_169553673.1">
    <property type="nucleotide sequence ID" value="NZ_CP051678.1"/>
</dbReference>
<dbReference type="AlphaFoldDB" id="A0A7L5DTB0"/>
<dbReference type="Pfam" id="PF12867">
    <property type="entry name" value="DinB_2"/>
    <property type="match status" value="1"/>
</dbReference>
<dbReference type="InterPro" id="IPR024775">
    <property type="entry name" value="DinB-like"/>
</dbReference>
<evidence type="ECO:0000313" key="2">
    <source>
        <dbReference type="EMBL" id="QJD81656.1"/>
    </source>
</evidence>
<protein>
    <submittedName>
        <fullName evidence="2">DinB family protein</fullName>
    </submittedName>
</protein>
<name>A0A7L5DTB0_9BACT</name>